<gene>
    <name evidence="2" type="ORF">ABXZ36_11530</name>
</gene>
<reference evidence="2 3" key="1">
    <citation type="submission" date="2024-07" db="EMBL/GenBank/DDBJ databases">
        <title>The genome sequence of type strain Sediminicola arcticus GDMCC 1.2805.</title>
        <authorList>
            <person name="Liu Y."/>
        </authorList>
    </citation>
    <scope>NUCLEOTIDE SEQUENCE [LARGE SCALE GENOMIC DNA]</scope>
    <source>
        <strain evidence="2 3">GDMCC 1.2805</strain>
    </source>
</reference>
<dbReference type="EMBL" id="JBEXAE010000005">
    <property type="protein sequence ID" value="MET6991276.1"/>
    <property type="molecule type" value="Genomic_DNA"/>
</dbReference>
<feature type="signal peptide" evidence="1">
    <location>
        <begin position="1"/>
        <end position="19"/>
    </location>
</feature>
<keyword evidence="1" id="KW-0732">Signal</keyword>
<sequence length="171" mass="18723">MKNRILVFVCLFFAIGSYAQEGLKAGIQGGMPFDDFNDDVSLTLGLDVGYMWALGEVVDAGITMGFINGFPETFHSDIVREDLPHVQFAPFAASVRIWAGNSFSFGVDGGQAVGINKGNDGGLYYRPQIGYLVDSNAELNLSYTAIELDSKTWTTLNIGLLYTFTLNGRRR</sequence>
<organism evidence="2 3">
    <name type="scientific">Sediminicola arcticus</name>
    <dbReference type="NCBI Taxonomy" id="1574308"/>
    <lineage>
        <taxon>Bacteria</taxon>
        <taxon>Pseudomonadati</taxon>
        <taxon>Bacteroidota</taxon>
        <taxon>Flavobacteriia</taxon>
        <taxon>Flavobacteriales</taxon>
        <taxon>Flavobacteriaceae</taxon>
        <taxon>Sediminicola</taxon>
    </lineage>
</organism>
<evidence type="ECO:0008006" key="4">
    <source>
        <dbReference type="Google" id="ProtNLM"/>
    </source>
</evidence>
<protein>
    <recommendedName>
        <fullName evidence="4">Outer membrane protein beta-barrel domain-containing protein</fullName>
    </recommendedName>
</protein>
<dbReference type="Proteomes" id="UP001549799">
    <property type="component" value="Unassembled WGS sequence"/>
</dbReference>
<accession>A0ABV2SVW7</accession>
<evidence type="ECO:0000313" key="2">
    <source>
        <dbReference type="EMBL" id="MET6991276.1"/>
    </source>
</evidence>
<dbReference type="RefSeq" id="WP_354615786.1">
    <property type="nucleotide sequence ID" value="NZ_JBEXAE010000005.1"/>
</dbReference>
<evidence type="ECO:0000313" key="3">
    <source>
        <dbReference type="Proteomes" id="UP001549799"/>
    </source>
</evidence>
<name>A0ABV2SVW7_9FLAO</name>
<proteinExistence type="predicted"/>
<comment type="caution">
    <text evidence="2">The sequence shown here is derived from an EMBL/GenBank/DDBJ whole genome shotgun (WGS) entry which is preliminary data.</text>
</comment>
<evidence type="ECO:0000256" key="1">
    <source>
        <dbReference type="SAM" id="SignalP"/>
    </source>
</evidence>
<feature type="chain" id="PRO_5046436199" description="Outer membrane protein beta-barrel domain-containing protein" evidence="1">
    <location>
        <begin position="20"/>
        <end position="171"/>
    </location>
</feature>
<keyword evidence="3" id="KW-1185">Reference proteome</keyword>